<geneLocation type="plastid" evidence="2"/>
<protein>
    <recommendedName>
        <fullName evidence="3">YggT family protein</fullName>
    </recommendedName>
</protein>
<name>A0A9Y1I2F0_9RHOD</name>
<dbReference type="AlphaFoldDB" id="A0A9Y1I2F0"/>
<reference evidence="2" key="1">
    <citation type="journal article" date="2023" name="J. Phycol.">
        <title>Revised classification of the Cyanidiophyceae based on plastid genome data with descriptions of the Cavernulicolales ord. nov. and Galdieriales ord. nov. (Rhodophyta).</title>
        <authorList>
            <person name="Park S.I."/>
            <person name="Cho C.H."/>
            <person name="Ciniglia C."/>
            <person name="Huang T.Y."/>
            <person name="Liu S.L."/>
            <person name="Bustamante D.E."/>
            <person name="Calderon M.S."/>
            <person name="Mansilla A."/>
            <person name="McDermott T."/>
            <person name="Andersen R.A."/>
            <person name="Yoon H.S."/>
        </authorList>
    </citation>
    <scope>NUCLEOTIDE SEQUENCE</scope>
</reference>
<keyword evidence="2" id="KW-0934">Plastid</keyword>
<gene>
    <name evidence="2" type="primary">ycf19</name>
    <name evidence="2" type="ORF">GRSY_028</name>
</gene>
<evidence type="ECO:0000256" key="1">
    <source>
        <dbReference type="SAM" id="Phobius"/>
    </source>
</evidence>
<feature type="transmembrane region" description="Helical" evidence="1">
    <location>
        <begin position="12"/>
        <end position="42"/>
    </location>
</feature>
<sequence>MTMYDTDAYSRVSIILITVGVIRSTFEIFLAMIALRLCLFWFPSAKPHRFPFYYITMVVDPVLTRCNKIVPPLFGLDLSMSLMINLVYIIVSICRSLEESLITLYT</sequence>
<dbReference type="EMBL" id="OP616812">
    <property type="protein sequence ID" value="WDA99033.1"/>
    <property type="molecule type" value="Genomic_DNA"/>
</dbReference>
<proteinExistence type="predicted"/>
<dbReference type="GO" id="GO:0016020">
    <property type="term" value="C:membrane"/>
    <property type="evidence" value="ECO:0007669"/>
    <property type="project" value="InterPro"/>
</dbReference>
<organism evidence="2">
    <name type="scientific">Gronococcus sybilensis</name>
    <dbReference type="NCBI Taxonomy" id="3028029"/>
    <lineage>
        <taxon>Eukaryota</taxon>
        <taxon>Rhodophyta</taxon>
        <taxon>Bangiophyceae</taxon>
        <taxon>Cavernulicolales</taxon>
        <taxon>Cavernulicolaceae</taxon>
        <taxon>Gronococcus</taxon>
    </lineage>
</organism>
<keyword evidence="1" id="KW-1133">Transmembrane helix</keyword>
<dbReference type="PANTHER" id="PTHR33219">
    <property type="entry name" value="YLMG HOMOLOG PROTEIN 2, CHLOROPLASTIC"/>
    <property type="match status" value="1"/>
</dbReference>
<keyword evidence="1" id="KW-0472">Membrane</keyword>
<evidence type="ECO:0000313" key="2">
    <source>
        <dbReference type="EMBL" id="WDA99033.1"/>
    </source>
</evidence>
<keyword evidence="1" id="KW-0812">Transmembrane</keyword>
<feature type="transmembrane region" description="Helical" evidence="1">
    <location>
        <begin position="69"/>
        <end position="91"/>
    </location>
</feature>
<dbReference type="Pfam" id="PF02325">
    <property type="entry name" value="CCB3_YggT"/>
    <property type="match status" value="1"/>
</dbReference>
<accession>A0A9Y1I2F0</accession>
<evidence type="ECO:0008006" key="3">
    <source>
        <dbReference type="Google" id="ProtNLM"/>
    </source>
</evidence>
<dbReference type="PANTHER" id="PTHR33219:SF14">
    <property type="entry name" value="PROTEIN COFACTOR ASSEMBLY OF COMPLEX C SUBUNIT B CCB3, CHLOROPLASTIC-RELATED"/>
    <property type="match status" value="1"/>
</dbReference>
<dbReference type="InterPro" id="IPR003425">
    <property type="entry name" value="CCB3/YggT"/>
</dbReference>